<evidence type="ECO:0000256" key="5">
    <source>
        <dbReference type="ARBA" id="ARBA00023204"/>
    </source>
</evidence>
<dbReference type="GO" id="GO:0006273">
    <property type="term" value="P:lagging strand elongation"/>
    <property type="evidence" value="ECO:0007669"/>
    <property type="project" value="TreeGrafter"/>
</dbReference>
<protein>
    <submittedName>
        <fullName evidence="7">DNA ligase 1</fullName>
    </submittedName>
</protein>
<gene>
    <name evidence="7" type="ORF">Acr_26g0011420</name>
</gene>
<proteinExistence type="inferred from homology"/>
<keyword evidence="8" id="KW-1185">Reference proteome</keyword>
<keyword evidence="3" id="KW-0227">DNA damage</keyword>
<accession>A0A7J0H489</accession>
<dbReference type="PANTHER" id="PTHR45674:SF4">
    <property type="entry name" value="DNA LIGASE 1"/>
    <property type="match status" value="1"/>
</dbReference>
<dbReference type="GO" id="GO:0003910">
    <property type="term" value="F:DNA ligase (ATP) activity"/>
    <property type="evidence" value="ECO:0007669"/>
    <property type="project" value="InterPro"/>
</dbReference>
<evidence type="ECO:0000256" key="1">
    <source>
        <dbReference type="ARBA" id="ARBA00007572"/>
    </source>
</evidence>
<dbReference type="AlphaFoldDB" id="A0A7J0H489"/>
<dbReference type="GO" id="GO:0003677">
    <property type="term" value="F:DNA binding"/>
    <property type="evidence" value="ECO:0007669"/>
    <property type="project" value="InterPro"/>
</dbReference>
<dbReference type="InterPro" id="IPR036599">
    <property type="entry name" value="DNA_ligase_N_sf"/>
</dbReference>
<feature type="domain" description="DNA ligase ATP-dependent N-terminal" evidence="6">
    <location>
        <begin position="29"/>
        <end position="113"/>
    </location>
</feature>
<keyword evidence="5" id="KW-0234">DNA repair</keyword>
<dbReference type="Pfam" id="PF04675">
    <property type="entry name" value="DNA_ligase_A_N"/>
    <property type="match status" value="1"/>
</dbReference>
<dbReference type="InterPro" id="IPR050191">
    <property type="entry name" value="ATP-dep_DNA_ligase"/>
</dbReference>
<sequence>MRALLKLKKKSANFDPKTAASWEDGELVPFLFLVKAFDAIDKELGRIVITDIVCNMLRTVIATTPDDLLPVVYLLENKIAPAHEGVGLGIGDASIIKALVACGAKESQIKSKYQVFLQFQ</sequence>
<comment type="similarity">
    <text evidence="1">Belongs to the ATP-dependent DNA ligase family.</text>
</comment>
<keyword evidence="2 7" id="KW-0436">Ligase</keyword>
<evidence type="ECO:0000259" key="6">
    <source>
        <dbReference type="Pfam" id="PF04675"/>
    </source>
</evidence>
<evidence type="ECO:0000256" key="3">
    <source>
        <dbReference type="ARBA" id="ARBA00022763"/>
    </source>
</evidence>
<reference evidence="7 8" key="1">
    <citation type="submission" date="2019-07" db="EMBL/GenBank/DDBJ databases">
        <title>De Novo Assembly of kiwifruit Actinidia rufa.</title>
        <authorList>
            <person name="Sugita-Konishi S."/>
            <person name="Sato K."/>
            <person name="Mori E."/>
            <person name="Abe Y."/>
            <person name="Kisaki G."/>
            <person name="Hamano K."/>
            <person name="Suezawa K."/>
            <person name="Otani M."/>
            <person name="Fukuda T."/>
            <person name="Manabe T."/>
            <person name="Gomi K."/>
            <person name="Tabuchi M."/>
            <person name="Akimitsu K."/>
            <person name="Kataoka I."/>
        </authorList>
    </citation>
    <scope>NUCLEOTIDE SEQUENCE [LARGE SCALE GENOMIC DNA]</scope>
    <source>
        <strain evidence="8">cv. Fuchu</strain>
    </source>
</reference>
<dbReference type="GO" id="GO:0006310">
    <property type="term" value="P:DNA recombination"/>
    <property type="evidence" value="ECO:0007669"/>
    <property type="project" value="UniProtKB-KW"/>
</dbReference>
<organism evidence="7 8">
    <name type="scientific">Actinidia rufa</name>
    <dbReference type="NCBI Taxonomy" id="165716"/>
    <lineage>
        <taxon>Eukaryota</taxon>
        <taxon>Viridiplantae</taxon>
        <taxon>Streptophyta</taxon>
        <taxon>Embryophyta</taxon>
        <taxon>Tracheophyta</taxon>
        <taxon>Spermatophyta</taxon>
        <taxon>Magnoliopsida</taxon>
        <taxon>eudicotyledons</taxon>
        <taxon>Gunneridae</taxon>
        <taxon>Pentapetalae</taxon>
        <taxon>asterids</taxon>
        <taxon>Ericales</taxon>
        <taxon>Actinidiaceae</taxon>
        <taxon>Actinidia</taxon>
    </lineage>
</organism>
<keyword evidence="4" id="KW-0233">DNA recombination</keyword>
<name>A0A7J0H489_9ERIC</name>
<dbReference type="SUPFAM" id="SSF117018">
    <property type="entry name" value="ATP-dependent DNA ligase DNA-binding domain"/>
    <property type="match status" value="1"/>
</dbReference>
<evidence type="ECO:0000313" key="8">
    <source>
        <dbReference type="Proteomes" id="UP000585474"/>
    </source>
</evidence>
<evidence type="ECO:0000313" key="7">
    <source>
        <dbReference type="EMBL" id="GFZ17872.1"/>
    </source>
</evidence>
<dbReference type="OrthoDB" id="206088at2759"/>
<dbReference type="GO" id="GO:0006281">
    <property type="term" value="P:DNA repair"/>
    <property type="evidence" value="ECO:0007669"/>
    <property type="project" value="UniProtKB-KW"/>
</dbReference>
<dbReference type="InterPro" id="IPR012308">
    <property type="entry name" value="DNA_ligase_ATP-dep_N"/>
</dbReference>
<dbReference type="Gene3D" id="1.10.3260.10">
    <property type="entry name" value="DNA ligase, ATP-dependent, N-terminal domain"/>
    <property type="match status" value="1"/>
</dbReference>
<evidence type="ECO:0000256" key="4">
    <source>
        <dbReference type="ARBA" id="ARBA00023172"/>
    </source>
</evidence>
<comment type="caution">
    <text evidence="7">The sequence shown here is derived from an EMBL/GenBank/DDBJ whole genome shotgun (WGS) entry which is preliminary data.</text>
</comment>
<dbReference type="GO" id="GO:0005634">
    <property type="term" value="C:nucleus"/>
    <property type="evidence" value="ECO:0007669"/>
    <property type="project" value="TreeGrafter"/>
</dbReference>
<evidence type="ECO:0000256" key="2">
    <source>
        <dbReference type="ARBA" id="ARBA00022598"/>
    </source>
</evidence>
<dbReference type="EMBL" id="BJWL01000026">
    <property type="protein sequence ID" value="GFZ17872.1"/>
    <property type="molecule type" value="Genomic_DNA"/>
</dbReference>
<dbReference type="GO" id="GO:0005739">
    <property type="term" value="C:mitochondrion"/>
    <property type="evidence" value="ECO:0007669"/>
    <property type="project" value="TreeGrafter"/>
</dbReference>
<dbReference type="Proteomes" id="UP000585474">
    <property type="component" value="Unassembled WGS sequence"/>
</dbReference>
<dbReference type="PANTHER" id="PTHR45674">
    <property type="entry name" value="DNA LIGASE 1/3 FAMILY MEMBER"/>
    <property type="match status" value="1"/>
</dbReference>